<name>A0A849VCY2_9GAMM</name>
<gene>
    <name evidence="6" type="primary">dabA</name>
    <name evidence="7" type="ORF">HG263_04500</name>
</gene>
<comment type="cofactor">
    <cofactor evidence="6">
        <name>Zn(2+)</name>
        <dbReference type="ChEBI" id="CHEBI:29105"/>
    </cofactor>
</comment>
<dbReference type="PANTHER" id="PTHR38344">
    <property type="entry name" value="UPF0753 PROTEIN AQ_863"/>
    <property type="match status" value="1"/>
</dbReference>
<evidence type="ECO:0000256" key="5">
    <source>
        <dbReference type="ARBA" id="ARBA00023136"/>
    </source>
</evidence>
<proteinExistence type="inferred from homology"/>
<keyword evidence="3 6" id="KW-0479">Metal-binding</keyword>
<comment type="caution">
    <text evidence="7">The sequence shown here is derived from an EMBL/GenBank/DDBJ whole genome shotgun (WGS) entry which is preliminary data.</text>
</comment>
<accession>A0A849VCY2</accession>
<feature type="binding site" evidence="6">
    <location>
        <position position="508"/>
    </location>
    <ligand>
        <name>Zn(2+)</name>
        <dbReference type="ChEBI" id="CHEBI:29105"/>
    </ligand>
</feature>
<dbReference type="PANTHER" id="PTHR38344:SF1">
    <property type="entry name" value="INORGANIC CARBON TRANSPORTER SUBUNIT DABA-RELATED"/>
    <property type="match status" value="1"/>
</dbReference>
<keyword evidence="1 6" id="KW-0813">Transport</keyword>
<evidence type="ECO:0000256" key="6">
    <source>
        <dbReference type="HAMAP-Rule" id="MF_01871"/>
    </source>
</evidence>
<comment type="subunit">
    <text evidence="6">Forms a complex with DabB.</text>
</comment>
<evidence type="ECO:0000256" key="1">
    <source>
        <dbReference type="ARBA" id="ARBA00022448"/>
    </source>
</evidence>
<sequence length="801" mass="90322">MNIALDPKQVAGTPMLLDTLKQVSQQIAPNWPLDQMIAVNPYWQMRDKPIANVAAHLKAVANIDMLWPCKRYVEQFHGGEISDSALAQAIKEHPKFNHLSPSEFVVTSTNMSVSDTRCLSFISYVEQQSSATQLSISKELNSHISQFCAWYFQHYDSHPTAQTSEHLYEQYQNFVAQDKGISLLLDIKELHHKYAALPKSAAVLIDKCEQTLALPHESWPYYGKNLLLQLNGWASWIAYLNWQANLYGKPAAWHLDLIAIKLGWELVLLEHLRQSNKALFSRINKQWRFELQHIKARESAINEQQSYQFIWWRAKEIEYQNELAAKLSNASSPSAMSDTQLQAVFCIDVRSEVLRRHLEAQDQAIQTHGFAGFFGLPLELKLKDSPLNRPQLPGLLAPVLSVSPVNTPHSLLASRHQAGHWDQVYKHPASSLPIVETAGWMALAKIIKRTFKPKRSNKVLCAVGQTDEWQIEQNSAPLTTEQKADLAQKVLHLLGFNSYAPLVLLVGHASHNENNLHAASLDCGACGGQSGEVNVRVLCSLLNDSAVRTELAARAVELPETTRFVPAVHNTTTDEVSILSHVSQQVSQWFEHATTATQKERAIRLNQATAQQLDSLPKALNRRQLDWSETRPEWGLANNAAFIIGPRDLTRCVDFNGRTFLHTYDETLDPDGSTLELLLTAPMLVTNWINMQYNASVSAPDKLGSGNKVLHNAVGGHIGVFEGQGGDLRIGLPLQSVHNGQKWMHEPMRLTVVVRASKSLIERIISKHPDVQQLINNQWLYLWQWSDDGLRQYHQKTWSRI</sequence>
<evidence type="ECO:0000256" key="2">
    <source>
        <dbReference type="ARBA" id="ARBA00022475"/>
    </source>
</evidence>
<evidence type="ECO:0000313" key="8">
    <source>
        <dbReference type="Proteomes" id="UP000586305"/>
    </source>
</evidence>
<keyword evidence="8" id="KW-1185">Reference proteome</keyword>
<evidence type="ECO:0000256" key="3">
    <source>
        <dbReference type="ARBA" id="ARBA00022723"/>
    </source>
</evidence>
<feature type="binding site" evidence="6">
    <location>
        <position position="523"/>
    </location>
    <ligand>
        <name>Zn(2+)</name>
        <dbReference type="ChEBI" id="CHEBI:29105"/>
    </ligand>
</feature>
<dbReference type="GO" id="GO:0005886">
    <property type="term" value="C:plasma membrane"/>
    <property type="evidence" value="ECO:0007669"/>
    <property type="project" value="UniProtKB-SubCell"/>
</dbReference>
<evidence type="ECO:0000256" key="4">
    <source>
        <dbReference type="ARBA" id="ARBA00022833"/>
    </source>
</evidence>
<protein>
    <recommendedName>
        <fullName evidence="6">Probable inorganic carbon transporter subunit DabA</fullName>
    </recommendedName>
</protein>
<keyword evidence="2 6" id="KW-1003">Cell membrane</keyword>
<dbReference type="Pfam" id="PF10070">
    <property type="entry name" value="DabA"/>
    <property type="match status" value="1"/>
</dbReference>
<dbReference type="HAMAP" id="MF_01871">
    <property type="entry name" value="DabA"/>
    <property type="match status" value="1"/>
</dbReference>
<comment type="function">
    <text evidence="6">Part of an energy-coupled inorganic carbon pump.</text>
</comment>
<feature type="binding site" evidence="6">
    <location>
        <position position="346"/>
    </location>
    <ligand>
        <name>Zn(2+)</name>
        <dbReference type="ChEBI" id="CHEBI:29105"/>
    </ligand>
</feature>
<comment type="similarity">
    <text evidence="6">Belongs to the inorganic carbon transporter (TC 9.A.2) DabA family.</text>
</comment>
<evidence type="ECO:0000313" key="7">
    <source>
        <dbReference type="EMBL" id="NOU49794.1"/>
    </source>
</evidence>
<reference evidence="7 8" key="1">
    <citation type="submission" date="2020-04" db="EMBL/GenBank/DDBJ databases">
        <title>Pseudoalteromonas caenipelagi sp. nov., isolated from a tidal flat.</title>
        <authorList>
            <person name="Park S."/>
            <person name="Yoon J.-H."/>
        </authorList>
    </citation>
    <scope>NUCLEOTIDE SEQUENCE [LARGE SCALE GENOMIC DNA]</scope>
    <source>
        <strain evidence="7 8">JBTF-M23</strain>
    </source>
</reference>
<dbReference type="RefSeq" id="WP_171624848.1">
    <property type="nucleotide sequence ID" value="NZ_JABBPG010000001.1"/>
</dbReference>
<organism evidence="7 8">
    <name type="scientific">Pseudoalteromonas caenipelagi</name>
    <dbReference type="NCBI Taxonomy" id="2726988"/>
    <lineage>
        <taxon>Bacteria</taxon>
        <taxon>Pseudomonadati</taxon>
        <taxon>Pseudomonadota</taxon>
        <taxon>Gammaproteobacteria</taxon>
        <taxon>Alteromonadales</taxon>
        <taxon>Pseudoalteromonadaceae</taxon>
        <taxon>Pseudoalteromonas</taxon>
    </lineage>
</organism>
<dbReference type="EMBL" id="JABBPG010000001">
    <property type="protein sequence ID" value="NOU49794.1"/>
    <property type="molecule type" value="Genomic_DNA"/>
</dbReference>
<keyword evidence="5 6" id="KW-0472">Membrane</keyword>
<feature type="binding site" evidence="6">
    <location>
        <position position="348"/>
    </location>
    <ligand>
        <name>Zn(2+)</name>
        <dbReference type="ChEBI" id="CHEBI:29105"/>
    </ligand>
</feature>
<dbReference type="AlphaFoldDB" id="A0A849VCY2"/>
<dbReference type="GO" id="GO:0008270">
    <property type="term" value="F:zinc ion binding"/>
    <property type="evidence" value="ECO:0007669"/>
    <property type="project" value="UniProtKB-UniRule"/>
</dbReference>
<comment type="subcellular location">
    <subcellularLocation>
        <location evidence="6">Cell membrane</location>
        <topology evidence="6">Peripheral membrane protein</topology>
    </subcellularLocation>
</comment>
<dbReference type="InterPro" id="IPR018752">
    <property type="entry name" value="DabA"/>
</dbReference>
<keyword evidence="4 6" id="KW-0862">Zinc</keyword>
<dbReference type="Proteomes" id="UP000586305">
    <property type="component" value="Unassembled WGS sequence"/>
</dbReference>